<evidence type="ECO:0000256" key="7">
    <source>
        <dbReference type="ARBA" id="ARBA00022912"/>
    </source>
</evidence>
<evidence type="ECO:0000259" key="15">
    <source>
        <dbReference type="PROSITE" id="PS51479"/>
    </source>
</evidence>
<comment type="similarity">
    <text evidence="2 12 13">Belongs to the RPAP2 family.</text>
</comment>
<feature type="region of interest" description="Disordered" evidence="14">
    <location>
        <begin position="418"/>
        <end position="437"/>
    </location>
</feature>
<comment type="subunit">
    <text evidence="13">Associates with the RNA polymerase II complex.</text>
</comment>
<evidence type="ECO:0000256" key="1">
    <source>
        <dbReference type="ARBA" id="ARBA00004123"/>
    </source>
</evidence>
<comment type="catalytic activity">
    <reaction evidence="10 13">
        <text>O-phospho-L-seryl-[protein] + H2O = L-seryl-[protein] + phosphate</text>
        <dbReference type="Rhea" id="RHEA:20629"/>
        <dbReference type="Rhea" id="RHEA-COMP:9863"/>
        <dbReference type="Rhea" id="RHEA-COMP:11604"/>
        <dbReference type="ChEBI" id="CHEBI:15377"/>
        <dbReference type="ChEBI" id="CHEBI:29999"/>
        <dbReference type="ChEBI" id="CHEBI:43474"/>
        <dbReference type="ChEBI" id="CHEBI:83421"/>
        <dbReference type="EC" id="3.1.3.16"/>
    </reaction>
</comment>
<evidence type="ECO:0000256" key="8">
    <source>
        <dbReference type="ARBA" id="ARBA00023242"/>
    </source>
</evidence>
<keyword evidence="7 13" id="KW-0904">Protein phosphatase</keyword>
<feature type="region of interest" description="Disordered" evidence="14">
    <location>
        <begin position="308"/>
        <end position="327"/>
    </location>
</feature>
<organism evidence="16 17">
    <name type="scientific">Triplophysa tibetana</name>
    <dbReference type="NCBI Taxonomy" id="1572043"/>
    <lineage>
        <taxon>Eukaryota</taxon>
        <taxon>Metazoa</taxon>
        <taxon>Chordata</taxon>
        <taxon>Craniata</taxon>
        <taxon>Vertebrata</taxon>
        <taxon>Euteleostomi</taxon>
        <taxon>Actinopterygii</taxon>
        <taxon>Neopterygii</taxon>
        <taxon>Teleostei</taxon>
        <taxon>Ostariophysi</taxon>
        <taxon>Cypriniformes</taxon>
        <taxon>Nemacheilidae</taxon>
        <taxon>Triplophysa</taxon>
    </lineage>
</organism>
<dbReference type="InterPro" id="IPR007308">
    <property type="entry name" value="Rtr1/RPAP2_dom"/>
</dbReference>
<evidence type="ECO:0000256" key="12">
    <source>
        <dbReference type="PROSITE-ProRule" id="PRU00812"/>
    </source>
</evidence>
<dbReference type="PANTHER" id="PTHR14732:SF0">
    <property type="entry name" value="RNA POLYMERASE II SUBUNIT B1 CTD PHOSPHATASE RPAP2-RELATED"/>
    <property type="match status" value="1"/>
</dbReference>
<evidence type="ECO:0000256" key="10">
    <source>
        <dbReference type="ARBA" id="ARBA00047761"/>
    </source>
</evidence>
<dbReference type="InterPro" id="IPR038534">
    <property type="entry name" value="Rtr1/RPAP2_sf"/>
</dbReference>
<dbReference type="InterPro" id="IPR039693">
    <property type="entry name" value="Rtr1/RPAP2"/>
</dbReference>
<evidence type="ECO:0000256" key="4">
    <source>
        <dbReference type="ARBA" id="ARBA00022771"/>
    </source>
</evidence>
<reference evidence="16 17" key="1">
    <citation type="journal article" date="2019" name="Mol. Ecol. Resour.">
        <title>Chromosome-level genome assembly of Triplophysa tibetana, a fish adapted to the harsh high-altitude environment of the Tibetan Plateau.</title>
        <authorList>
            <person name="Yang X."/>
            <person name="Liu H."/>
            <person name="Ma Z."/>
            <person name="Zou Y."/>
            <person name="Zou M."/>
            <person name="Mao Y."/>
            <person name="Li X."/>
            <person name="Wang H."/>
            <person name="Chen T."/>
            <person name="Wang W."/>
            <person name="Yang R."/>
        </authorList>
    </citation>
    <scope>NUCLEOTIDE SEQUENCE [LARGE SCALE GENOMIC DNA]</scope>
    <source>
        <strain evidence="16">TTIB1903HZAU</strain>
        <tissue evidence="16">Muscle</tissue>
    </source>
</reference>
<evidence type="ECO:0000256" key="13">
    <source>
        <dbReference type="RuleBase" id="RU367080"/>
    </source>
</evidence>
<evidence type="ECO:0000256" key="2">
    <source>
        <dbReference type="ARBA" id="ARBA00005676"/>
    </source>
</evidence>
<dbReference type="EMBL" id="SOYY01000007">
    <property type="protein sequence ID" value="KAA0719021.1"/>
    <property type="molecule type" value="Genomic_DNA"/>
</dbReference>
<dbReference type="AlphaFoldDB" id="A0A5A9PCY4"/>
<comment type="subcellular location">
    <subcellularLocation>
        <location evidence="1 13">Nucleus</location>
    </subcellularLocation>
</comment>
<dbReference type="GO" id="GO:0008270">
    <property type="term" value="F:zinc ion binding"/>
    <property type="evidence" value="ECO:0007669"/>
    <property type="project" value="UniProtKB-KW"/>
</dbReference>
<feature type="domain" description="RTR1-type" evidence="15">
    <location>
        <begin position="71"/>
        <end position="154"/>
    </location>
</feature>
<feature type="compositionally biased region" description="Polar residues" evidence="14">
    <location>
        <begin position="311"/>
        <end position="327"/>
    </location>
</feature>
<dbReference type="PANTHER" id="PTHR14732">
    <property type="entry name" value="RNA POLYMERASE II SUBUNIT B1 CTD PHOSPHATASE RPAP2-RELATED"/>
    <property type="match status" value="1"/>
</dbReference>
<keyword evidence="3 13" id="KW-0479">Metal-binding</keyword>
<feature type="compositionally biased region" description="Basic and acidic residues" evidence="14">
    <location>
        <begin position="427"/>
        <end position="437"/>
    </location>
</feature>
<comment type="function">
    <text evidence="9">Protein phosphatase that displays CTD phosphatase activity and regulates transcription of snRNA genes. Recognizes and binds phosphorylated 'Ser-7' of the C-terminal heptapeptide repeat domain (CTD) of the largest RNA polymerase II subunit POLR2A, and mediates dephosphorylation of 'Ser-5' of the CTD, thereby promoting transcription of snRNA genes. Downstream of EIF2AK3/PERK, dephosphorylates ERN1, a sensor for the endoplasmic reticulum unfolded protein response (UPR), to abort failed ER-stress adaptation and trigger apoptosis.</text>
</comment>
<evidence type="ECO:0000256" key="5">
    <source>
        <dbReference type="ARBA" id="ARBA00022801"/>
    </source>
</evidence>
<comment type="catalytic activity">
    <reaction evidence="11 13">
        <text>O-phospho-L-threonyl-[protein] + H2O = L-threonyl-[protein] + phosphate</text>
        <dbReference type="Rhea" id="RHEA:47004"/>
        <dbReference type="Rhea" id="RHEA-COMP:11060"/>
        <dbReference type="Rhea" id="RHEA-COMP:11605"/>
        <dbReference type="ChEBI" id="CHEBI:15377"/>
        <dbReference type="ChEBI" id="CHEBI:30013"/>
        <dbReference type="ChEBI" id="CHEBI:43474"/>
        <dbReference type="ChEBI" id="CHEBI:61977"/>
        <dbReference type="EC" id="3.1.3.16"/>
    </reaction>
</comment>
<evidence type="ECO:0000313" key="16">
    <source>
        <dbReference type="EMBL" id="KAA0719021.1"/>
    </source>
</evidence>
<keyword evidence="4 13" id="KW-0863">Zinc-finger</keyword>
<dbReference type="Proteomes" id="UP000324632">
    <property type="component" value="Chromosome 7"/>
</dbReference>
<evidence type="ECO:0000256" key="3">
    <source>
        <dbReference type="ARBA" id="ARBA00022723"/>
    </source>
</evidence>
<dbReference type="EC" id="3.1.3.16" evidence="13"/>
<comment type="caution">
    <text evidence="16">The sequence shown here is derived from an EMBL/GenBank/DDBJ whole genome shotgun (WGS) entry which is preliminary data.</text>
</comment>
<dbReference type="PROSITE" id="PS51479">
    <property type="entry name" value="ZF_RTR1"/>
    <property type="match status" value="1"/>
</dbReference>
<evidence type="ECO:0000256" key="11">
    <source>
        <dbReference type="ARBA" id="ARBA00048336"/>
    </source>
</evidence>
<evidence type="ECO:0000313" key="17">
    <source>
        <dbReference type="Proteomes" id="UP000324632"/>
    </source>
</evidence>
<gene>
    <name evidence="16" type="ORF">E1301_Tti007661</name>
</gene>
<keyword evidence="17" id="KW-1185">Reference proteome</keyword>
<evidence type="ECO:0000256" key="9">
    <source>
        <dbReference type="ARBA" id="ARBA00045547"/>
    </source>
</evidence>
<name>A0A5A9PCY4_9TELE</name>
<evidence type="ECO:0000256" key="6">
    <source>
        <dbReference type="ARBA" id="ARBA00022833"/>
    </source>
</evidence>
<dbReference type="Gene3D" id="1.25.40.820">
    <property type="match status" value="1"/>
</dbReference>
<proteinExistence type="inferred from homology"/>
<feature type="region of interest" description="Disordered" evidence="14">
    <location>
        <begin position="235"/>
        <end position="256"/>
    </location>
</feature>
<evidence type="ECO:0000256" key="14">
    <source>
        <dbReference type="SAM" id="MobiDB-lite"/>
    </source>
</evidence>
<dbReference type="Pfam" id="PF04181">
    <property type="entry name" value="RPAP2_Rtr1"/>
    <property type="match status" value="1"/>
</dbReference>
<dbReference type="GO" id="GO:0005737">
    <property type="term" value="C:cytoplasm"/>
    <property type="evidence" value="ECO:0007669"/>
    <property type="project" value="TreeGrafter"/>
</dbReference>
<protein>
    <recommendedName>
        <fullName evidence="13">RNA polymerase II subunit B1 CTD phosphatase RPAP2 homolog</fullName>
        <ecNumber evidence="13">3.1.3.16</ecNumber>
    </recommendedName>
</protein>
<sequence>MEDCEVIRNIRTSKPKKKNAKGSLVRSAENEERRREAVKQTLGVKLELERKALQIVERLLEDNMTEEFVISCVWHITPANYKDAVEERSIAKLCGYPLCSNKLKNVPTQQFTISTKTNRVFDITERKYFCSNFCYKASKCLELQISKTPLWLRKEETPPEIKLMREGDRGSSGQEVKLLDKPITKANIENPFQEVAEALRDSPPFGQSDSSDTEQDFVSSVITKPHKHARVHWGKLPKKDGHTDNDGPSCEQNETAFPERADSRNIIENRSPLQKDPELSSSEVKFLNSHVEGTRELLKRCNLEDGHTVSHQETSVPSQHETGNTTPASCGLNITQVGMSKRGAAGLKGLLKDHNKVKSASKAINLCMVERLRETFVEWKTEETMKFLYGPGYGSETESKAQVEEELDEDDLDEAELDDGLRGLTKPQRETRQRAPDSETHYCGKAYQEVRILWFSCVQVVSTGKMCSFLHPSTEQINLPLNYSLFPLVLLSALLTSQHNCSLANVYSPPSLYMIYVCNLIYNLLAWFQYSATGLWMLMIHGSAAKHYLFCRLTEVSPLLKESLASPSSVEYISSLMRELKLNDKDLHSLVLLFKPQIISQA</sequence>
<dbReference type="GO" id="GO:0043175">
    <property type="term" value="F:RNA polymerase core enzyme binding"/>
    <property type="evidence" value="ECO:0007669"/>
    <property type="project" value="UniProtKB-UniRule"/>
</dbReference>
<keyword evidence="5 13" id="KW-0378">Hydrolase</keyword>
<keyword evidence="6 13" id="KW-0862">Zinc</keyword>
<dbReference type="GO" id="GO:0005634">
    <property type="term" value="C:nucleus"/>
    <property type="evidence" value="ECO:0007669"/>
    <property type="project" value="UniProtKB-SubCell"/>
</dbReference>
<accession>A0A5A9PCY4</accession>
<dbReference type="GO" id="GO:0008420">
    <property type="term" value="F:RNA polymerase II CTD heptapeptide repeat phosphatase activity"/>
    <property type="evidence" value="ECO:0007669"/>
    <property type="project" value="UniProtKB-UniRule"/>
</dbReference>
<keyword evidence="8 13" id="KW-0539">Nucleus</keyword>